<proteinExistence type="predicted"/>
<dbReference type="InParanoid" id="D2V488"/>
<dbReference type="RefSeq" id="XP_002681221.1">
    <property type="nucleotide sequence ID" value="XM_002681175.1"/>
</dbReference>
<protein>
    <submittedName>
        <fullName evidence="2">Predicted protein</fullName>
    </submittedName>
</protein>
<dbReference type="EMBL" id="GG738851">
    <property type="protein sequence ID" value="EFC48477.1"/>
    <property type="molecule type" value="Genomic_DNA"/>
</dbReference>
<feature type="compositionally biased region" description="Low complexity" evidence="1">
    <location>
        <begin position="33"/>
        <end position="50"/>
    </location>
</feature>
<sequence>MERDKSLKEAMNKIALEYFLFGKEPSMDLNDDSQSSISSSSSSGKSFKNTSSRKHSNNNSKQLKPPKEDTTSLINKLPPKLPSKKKTIESNFEFEDSLPTGFIHISPKQQTSKYKDIQAKEVDESTRERYGEIYSQQPFSSPSITNSLVDLGFPNLQSDED</sequence>
<name>D2V488_NAEGR</name>
<feature type="region of interest" description="Disordered" evidence="1">
    <location>
        <begin position="29"/>
        <end position="85"/>
    </location>
</feature>
<dbReference type="Proteomes" id="UP000006671">
    <property type="component" value="Unassembled WGS sequence"/>
</dbReference>
<dbReference type="OrthoDB" id="10453492at2759"/>
<dbReference type="VEuPathDB" id="AmoebaDB:NAEGRDRAFT_63636"/>
<organism evidence="3">
    <name type="scientific">Naegleria gruberi</name>
    <name type="common">Amoeba</name>
    <dbReference type="NCBI Taxonomy" id="5762"/>
    <lineage>
        <taxon>Eukaryota</taxon>
        <taxon>Discoba</taxon>
        <taxon>Heterolobosea</taxon>
        <taxon>Tetramitia</taxon>
        <taxon>Eutetramitia</taxon>
        <taxon>Vahlkampfiidae</taxon>
        <taxon>Naegleria</taxon>
    </lineage>
</organism>
<gene>
    <name evidence="2" type="ORF">NAEGRDRAFT_63636</name>
</gene>
<dbReference type="AlphaFoldDB" id="D2V488"/>
<reference evidence="2 3" key="1">
    <citation type="journal article" date="2010" name="Cell">
        <title>The genome of Naegleria gruberi illuminates early eukaryotic versatility.</title>
        <authorList>
            <person name="Fritz-Laylin L.K."/>
            <person name="Prochnik S.E."/>
            <person name="Ginger M.L."/>
            <person name="Dacks J.B."/>
            <person name="Carpenter M.L."/>
            <person name="Field M.C."/>
            <person name="Kuo A."/>
            <person name="Paredez A."/>
            <person name="Chapman J."/>
            <person name="Pham J."/>
            <person name="Shu S."/>
            <person name="Neupane R."/>
            <person name="Cipriano M."/>
            <person name="Mancuso J."/>
            <person name="Tu H."/>
            <person name="Salamov A."/>
            <person name="Lindquist E."/>
            <person name="Shapiro H."/>
            <person name="Lucas S."/>
            <person name="Grigoriev I.V."/>
            <person name="Cande W.Z."/>
            <person name="Fulton C."/>
            <person name="Rokhsar D.S."/>
            <person name="Dawson S.C."/>
        </authorList>
    </citation>
    <scope>NUCLEOTIDE SEQUENCE [LARGE SCALE GENOMIC DNA]</scope>
    <source>
        <strain evidence="2 3">NEG-M</strain>
    </source>
</reference>
<accession>D2V488</accession>
<keyword evidence="3" id="KW-1185">Reference proteome</keyword>
<evidence type="ECO:0000256" key="1">
    <source>
        <dbReference type="SAM" id="MobiDB-lite"/>
    </source>
</evidence>
<dbReference type="GeneID" id="8848407"/>
<dbReference type="OMA" id="FIHISPK"/>
<evidence type="ECO:0000313" key="2">
    <source>
        <dbReference type="EMBL" id="EFC48477.1"/>
    </source>
</evidence>
<evidence type="ECO:0000313" key="3">
    <source>
        <dbReference type="Proteomes" id="UP000006671"/>
    </source>
</evidence>
<dbReference type="KEGG" id="ngr:NAEGRDRAFT_63636"/>